<evidence type="ECO:0000256" key="5">
    <source>
        <dbReference type="ARBA" id="ARBA00022982"/>
    </source>
</evidence>
<dbReference type="PANTHER" id="PTHR47153:SF2">
    <property type="entry name" value="LACTATE UTILIZATION PROTEIN B"/>
    <property type="match status" value="1"/>
</dbReference>
<gene>
    <name evidence="9" type="ORF">SAMN04488052_101415</name>
</gene>
<dbReference type="STRING" id="406100.SAMN04488052_101415"/>
<evidence type="ECO:0000313" key="9">
    <source>
        <dbReference type="EMBL" id="SEO50407.1"/>
    </source>
</evidence>
<name>A0A1H8Q918_9GAMM</name>
<reference evidence="9 10" key="1">
    <citation type="submission" date="2016-10" db="EMBL/GenBank/DDBJ databases">
        <authorList>
            <person name="de Groot N.N."/>
        </authorList>
    </citation>
    <scope>NUCLEOTIDE SEQUENCE [LARGE SCALE GENOMIC DNA]</scope>
    <source>
        <strain evidence="9 10">CGMCC 1.6291</strain>
    </source>
</reference>
<dbReference type="GO" id="GO:0046872">
    <property type="term" value="F:metal ion binding"/>
    <property type="evidence" value="ECO:0007669"/>
    <property type="project" value="UniProtKB-KW"/>
</dbReference>
<dbReference type="PROSITE" id="PS51379">
    <property type="entry name" value="4FE4S_FER_2"/>
    <property type="match status" value="1"/>
</dbReference>
<dbReference type="InterPro" id="IPR017900">
    <property type="entry name" value="4Fe4S_Fe_S_CS"/>
</dbReference>
<dbReference type="InterPro" id="IPR003741">
    <property type="entry name" value="LUD_dom"/>
</dbReference>
<dbReference type="Pfam" id="PF13183">
    <property type="entry name" value="Fer4_8"/>
    <property type="match status" value="1"/>
</dbReference>
<dbReference type="Pfam" id="PF11870">
    <property type="entry name" value="LutB_C"/>
    <property type="match status" value="1"/>
</dbReference>
<feature type="domain" description="4Fe-4S ferredoxin-type" evidence="8">
    <location>
        <begin position="304"/>
        <end position="335"/>
    </location>
</feature>
<evidence type="ECO:0000259" key="8">
    <source>
        <dbReference type="PROSITE" id="PS51379"/>
    </source>
</evidence>
<dbReference type="SUPFAM" id="SSF46548">
    <property type="entry name" value="alpha-helical ferredoxin"/>
    <property type="match status" value="1"/>
</dbReference>
<dbReference type="Pfam" id="PF02589">
    <property type="entry name" value="LUD_dom"/>
    <property type="match status" value="1"/>
</dbReference>
<evidence type="ECO:0000256" key="7">
    <source>
        <dbReference type="ARBA" id="ARBA00023014"/>
    </source>
</evidence>
<dbReference type="OrthoDB" id="5289041at2"/>
<accession>A0A1H8Q918</accession>
<dbReference type="EMBL" id="FOEG01000001">
    <property type="protein sequence ID" value="SEO50407.1"/>
    <property type="molecule type" value="Genomic_DNA"/>
</dbReference>
<evidence type="ECO:0000313" key="10">
    <source>
        <dbReference type="Proteomes" id="UP000199657"/>
    </source>
</evidence>
<evidence type="ECO:0000256" key="2">
    <source>
        <dbReference type="ARBA" id="ARBA00022485"/>
    </source>
</evidence>
<dbReference type="InterPro" id="IPR024185">
    <property type="entry name" value="FTHF_cligase-like_sf"/>
</dbReference>
<dbReference type="InterPro" id="IPR024569">
    <property type="entry name" value="LutB_C"/>
</dbReference>
<dbReference type="Gene3D" id="1.10.1060.10">
    <property type="entry name" value="Alpha-helical ferredoxin"/>
    <property type="match status" value="1"/>
</dbReference>
<evidence type="ECO:0000256" key="1">
    <source>
        <dbReference type="ARBA" id="ARBA00022448"/>
    </source>
</evidence>
<keyword evidence="6" id="KW-0408">Iron</keyword>
<dbReference type="AlphaFoldDB" id="A0A1H8Q918"/>
<dbReference type="Gene3D" id="3.40.50.10420">
    <property type="entry name" value="NagB/RpiA/CoA transferase-like"/>
    <property type="match status" value="1"/>
</dbReference>
<keyword evidence="10" id="KW-1185">Reference proteome</keyword>
<dbReference type="PROSITE" id="PS00198">
    <property type="entry name" value="4FE4S_FER_1"/>
    <property type="match status" value="1"/>
</dbReference>
<dbReference type="GO" id="GO:0006089">
    <property type="term" value="P:lactate metabolic process"/>
    <property type="evidence" value="ECO:0007669"/>
    <property type="project" value="InterPro"/>
</dbReference>
<dbReference type="InterPro" id="IPR009051">
    <property type="entry name" value="Helical_ferredxn"/>
</dbReference>
<keyword evidence="4" id="KW-0677">Repeat</keyword>
<keyword evidence="2" id="KW-0004">4Fe-4S</keyword>
<dbReference type="Proteomes" id="UP000199657">
    <property type="component" value="Unassembled WGS sequence"/>
</dbReference>
<sequence>MESRSQLFKPQAREALHNKDLQQALTRVQEGFVGKRKVLVDQFPDFEGLRDRGRAIKDHTLAHLDVYLEQFEARVREAGGHVHWAETQQEAQEIIVDICRQENARMVTKGKTMAGEEVQLNEALDAAGLETVETDLGEYIIQLAKEPPSHIIAPAIHKTRQQITELFNEHHHHGTLKEKLREVPDLVDEARGILRDKFLNADVGITGANCLVAETGSMFLVTNEGNGDLTHSLPRVHVAIAGIEKLVPTLDDASTILRLLARSATGQEMTAYTTMVTGPARPEDTDGPEAFHIVLIDNGRTRMLEGRFREMLRCIRCGACMNHCPVYSAIGGHAYGWVYPGPMGSVLTPMIVGLDKTRDLPNACTLNGRCQSVCPVRIPLPDLLRDLREAQHDQGLTPKSTRYGLNIWAWFARRPRLYGLAARMGIGLLGRLGRRRGRFRKLPLAGAWTAGRDFPAPQKTTFQAAWQQRKKETSA</sequence>
<keyword evidence="7" id="KW-0411">Iron-sulfur</keyword>
<dbReference type="InterPro" id="IPR004452">
    <property type="entry name" value="LutB/LldF"/>
</dbReference>
<evidence type="ECO:0000256" key="4">
    <source>
        <dbReference type="ARBA" id="ARBA00022737"/>
    </source>
</evidence>
<keyword evidence="3" id="KW-0479">Metal-binding</keyword>
<dbReference type="NCBIfam" id="TIGR00273">
    <property type="entry name" value="LutB/LldF family L-lactate oxidation iron-sulfur protein"/>
    <property type="match status" value="1"/>
</dbReference>
<keyword evidence="1" id="KW-0813">Transport</keyword>
<dbReference type="RefSeq" id="WP_091639497.1">
    <property type="nucleotide sequence ID" value="NZ_FOEG01000001.1"/>
</dbReference>
<evidence type="ECO:0000256" key="3">
    <source>
        <dbReference type="ARBA" id="ARBA00022723"/>
    </source>
</evidence>
<dbReference type="GO" id="GO:0051539">
    <property type="term" value="F:4 iron, 4 sulfur cluster binding"/>
    <property type="evidence" value="ECO:0007669"/>
    <property type="project" value="UniProtKB-KW"/>
</dbReference>
<evidence type="ECO:0000256" key="6">
    <source>
        <dbReference type="ARBA" id="ARBA00023004"/>
    </source>
</evidence>
<keyword evidence="5" id="KW-0249">Electron transport</keyword>
<dbReference type="InterPro" id="IPR017896">
    <property type="entry name" value="4Fe4S_Fe-S-bd"/>
</dbReference>
<dbReference type="InterPro" id="IPR037171">
    <property type="entry name" value="NagB/RpiA_transferase-like"/>
</dbReference>
<dbReference type="SUPFAM" id="SSF100950">
    <property type="entry name" value="NagB/RpiA/CoA transferase-like"/>
    <property type="match status" value="1"/>
</dbReference>
<organism evidence="9 10">
    <name type="scientific">Aquisalimonas asiatica</name>
    <dbReference type="NCBI Taxonomy" id="406100"/>
    <lineage>
        <taxon>Bacteria</taxon>
        <taxon>Pseudomonadati</taxon>
        <taxon>Pseudomonadota</taxon>
        <taxon>Gammaproteobacteria</taxon>
        <taxon>Chromatiales</taxon>
        <taxon>Ectothiorhodospiraceae</taxon>
        <taxon>Aquisalimonas</taxon>
    </lineage>
</organism>
<protein>
    <submittedName>
        <fullName evidence="9">L-lactate dehydrogenase complex protein LldF</fullName>
    </submittedName>
</protein>
<proteinExistence type="predicted"/>
<dbReference type="PANTHER" id="PTHR47153">
    <property type="entry name" value="LACTATE UTILIZATION PROTEIN B"/>
    <property type="match status" value="1"/>
</dbReference>